<gene>
    <name evidence="3" type="ORF">GCM10008101_16840</name>
</gene>
<name>A0ABQ3C0N7_9GAMM</name>
<evidence type="ECO:0000256" key="1">
    <source>
        <dbReference type="SAM" id="MobiDB-lite"/>
    </source>
</evidence>
<evidence type="ECO:0000313" key="4">
    <source>
        <dbReference type="Proteomes" id="UP000643403"/>
    </source>
</evidence>
<organism evidence="3 4">
    <name type="scientific">Cognatilysobacter xinjiangensis</name>
    <dbReference type="NCBI Taxonomy" id="546892"/>
    <lineage>
        <taxon>Bacteria</taxon>
        <taxon>Pseudomonadati</taxon>
        <taxon>Pseudomonadota</taxon>
        <taxon>Gammaproteobacteria</taxon>
        <taxon>Lysobacterales</taxon>
        <taxon>Lysobacteraceae</taxon>
        <taxon>Cognatilysobacter</taxon>
    </lineage>
</organism>
<evidence type="ECO:0000259" key="2">
    <source>
        <dbReference type="Pfam" id="PF20410"/>
    </source>
</evidence>
<dbReference type="InterPro" id="IPR046519">
    <property type="entry name" value="X-Tfes_XVIPCD"/>
</dbReference>
<dbReference type="Pfam" id="PF20410">
    <property type="entry name" value="X-Tfes_XVIPCD"/>
    <property type="match status" value="1"/>
</dbReference>
<feature type="region of interest" description="Disordered" evidence="1">
    <location>
        <begin position="320"/>
        <end position="379"/>
    </location>
</feature>
<accession>A0ABQ3C0N7</accession>
<dbReference type="Proteomes" id="UP000643403">
    <property type="component" value="Unassembled WGS sequence"/>
</dbReference>
<feature type="region of interest" description="Disordered" evidence="1">
    <location>
        <begin position="488"/>
        <end position="509"/>
    </location>
</feature>
<dbReference type="RefSeq" id="WP_189448950.1">
    <property type="nucleotide sequence ID" value="NZ_BMXY01000002.1"/>
</dbReference>
<protein>
    <recommendedName>
        <fullName evidence="2">X-Tfes XVIPCD domain-containing protein</fullName>
    </recommendedName>
</protein>
<reference evidence="4" key="1">
    <citation type="journal article" date="2019" name="Int. J. Syst. Evol. Microbiol.">
        <title>The Global Catalogue of Microorganisms (GCM) 10K type strain sequencing project: providing services to taxonomists for standard genome sequencing and annotation.</title>
        <authorList>
            <consortium name="The Broad Institute Genomics Platform"/>
            <consortium name="The Broad Institute Genome Sequencing Center for Infectious Disease"/>
            <person name="Wu L."/>
            <person name="Ma J."/>
        </authorList>
    </citation>
    <scope>NUCLEOTIDE SEQUENCE [LARGE SCALE GENOMIC DNA]</scope>
    <source>
        <strain evidence="4">KCTC 22558</strain>
    </source>
</reference>
<sequence>MPYNEDTYVYDPLDRQTFEAIAYNAIGRGSETNTYPAYRLTHSSGQSGWSVGFMQWDFGQRGRGHKVPELLDGYQASAPPGERFTTAEIASLTRRLQTAGQQGNALTAVERSRLDGYLRSDAGRAFVNGLDQEQIAYKWDNVGRPLSEIDWLQRMRRDDPEQAAEIVAMTAKRFNQGEARGREMIRHLQGGETTATELATWVDTVSARAPANRAALISGRDNALTAVRLLNDLETGDGAISRAWRQEIHGNGNVGLSDRFSTEPDVQLLDAVMRNPAAGRSILQAVESGARPGRVLITGINESARAEMARVELSAAGELSVQAPGGPRSVLTEEGWEARPQRQREQRPTRNVPAGQAVDGAPAGEAPHPPAGQAPRAHLSREDAALLDQVRDGVARLDRAHGRQPDARSESMSYALLGLAKANGLTSVDHVVVSTEGPNVRRGEHVFVVQGGLSDPANRVAHMKTADAMQAEPIEVLKRLEALDPAARQTQQLAEQQRQAQAPHAHRIG</sequence>
<feature type="domain" description="X-Tfes XVIPCD" evidence="2">
    <location>
        <begin position="382"/>
        <end position="475"/>
    </location>
</feature>
<evidence type="ECO:0000313" key="3">
    <source>
        <dbReference type="EMBL" id="GGZ63911.1"/>
    </source>
</evidence>
<feature type="compositionally biased region" description="Low complexity" evidence="1">
    <location>
        <begin position="488"/>
        <end position="503"/>
    </location>
</feature>
<dbReference type="EMBL" id="BMXY01000002">
    <property type="protein sequence ID" value="GGZ63911.1"/>
    <property type="molecule type" value="Genomic_DNA"/>
</dbReference>
<proteinExistence type="predicted"/>
<feature type="compositionally biased region" description="Basic and acidic residues" evidence="1">
    <location>
        <begin position="336"/>
        <end position="348"/>
    </location>
</feature>
<keyword evidence="4" id="KW-1185">Reference proteome</keyword>
<comment type="caution">
    <text evidence="3">The sequence shown here is derived from an EMBL/GenBank/DDBJ whole genome shotgun (WGS) entry which is preliminary data.</text>
</comment>